<dbReference type="PANTHER" id="PTHR43877:SF2">
    <property type="entry name" value="AMINOALKYLPHOSPHONATE N-ACETYLTRANSFERASE-RELATED"/>
    <property type="match status" value="1"/>
</dbReference>
<evidence type="ECO:0000259" key="3">
    <source>
        <dbReference type="PROSITE" id="PS51186"/>
    </source>
</evidence>
<evidence type="ECO:0000256" key="1">
    <source>
        <dbReference type="ARBA" id="ARBA00022679"/>
    </source>
</evidence>
<name>A0ABY3X7F0_9GAMM</name>
<keyword evidence="5" id="KW-1185">Reference proteome</keyword>
<keyword evidence="1" id="KW-0808">Transferase</keyword>
<gene>
    <name evidence="4" type="ORF">MMG00_06015</name>
</gene>
<evidence type="ECO:0000313" key="4">
    <source>
        <dbReference type="EMBL" id="UNM97397.1"/>
    </source>
</evidence>
<dbReference type="InterPro" id="IPR000182">
    <property type="entry name" value="GNAT_dom"/>
</dbReference>
<dbReference type="RefSeq" id="WP_242152834.1">
    <property type="nucleotide sequence ID" value="NZ_CP093379.1"/>
</dbReference>
<sequence>MPESFIYTTIDDPRAKVLNDALLQEYDHRYGTFFDPRGAIAEMERYPASDFFPNQGNFVLLIRDNIVIGGGGFKFYNEQSAEFKRIWTSPNHRRQGLAAKILQELEKQAARQGYQRVYLTTGCRQPEAVNLYLKHGYHHLFDLNEDLEALKKLPFEKDISMLANAAS</sequence>
<dbReference type="SUPFAM" id="SSF55729">
    <property type="entry name" value="Acyl-CoA N-acyltransferases (Nat)"/>
    <property type="match status" value="1"/>
</dbReference>
<keyword evidence="2" id="KW-0012">Acyltransferase</keyword>
<accession>A0ABY3X7F0</accession>
<dbReference type="CDD" id="cd04301">
    <property type="entry name" value="NAT_SF"/>
    <property type="match status" value="1"/>
</dbReference>
<dbReference type="Proteomes" id="UP000829542">
    <property type="component" value="Chromosome"/>
</dbReference>
<reference evidence="4 5" key="1">
    <citation type="submission" date="2022-03" db="EMBL/GenBank/DDBJ databases">
        <title>Ignatzschineria rhizosphaerae HR5S32.</title>
        <authorList>
            <person name="Sun J.Q."/>
            <person name="Feng J.Y."/>
        </authorList>
    </citation>
    <scope>NUCLEOTIDE SEQUENCE [LARGE SCALE GENOMIC DNA]</scope>
    <source>
        <strain evidence="4 5">HR5S32</strain>
    </source>
</reference>
<protein>
    <submittedName>
        <fullName evidence="4">GNAT family N-acetyltransferase</fullName>
    </submittedName>
</protein>
<organism evidence="4 5">
    <name type="scientific">Ignatzschineria rhizosphaerae</name>
    <dbReference type="NCBI Taxonomy" id="2923279"/>
    <lineage>
        <taxon>Bacteria</taxon>
        <taxon>Pseudomonadati</taxon>
        <taxon>Pseudomonadota</taxon>
        <taxon>Gammaproteobacteria</taxon>
        <taxon>Cardiobacteriales</taxon>
        <taxon>Ignatzschineriaceae</taxon>
        <taxon>Ignatzschineria</taxon>
    </lineage>
</organism>
<evidence type="ECO:0000256" key="2">
    <source>
        <dbReference type="ARBA" id="ARBA00023315"/>
    </source>
</evidence>
<dbReference type="PROSITE" id="PS51186">
    <property type="entry name" value="GNAT"/>
    <property type="match status" value="1"/>
</dbReference>
<dbReference type="EMBL" id="CP093379">
    <property type="protein sequence ID" value="UNM97397.1"/>
    <property type="molecule type" value="Genomic_DNA"/>
</dbReference>
<evidence type="ECO:0000313" key="5">
    <source>
        <dbReference type="Proteomes" id="UP000829542"/>
    </source>
</evidence>
<dbReference type="InterPro" id="IPR050832">
    <property type="entry name" value="Bact_Acetyltransf"/>
</dbReference>
<proteinExistence type="predicted"/>
<dbReference type="InterPro" id="IPR016181">
    <property type="entry name" value="Acyl_CoA_acyltransferase"/>
</dbReference>
<feature type="domain" description="N-acetyltransferase" evidence="3">
    <location>
        <begin position="13"/>
        <end position="154"/>
    </location>
</feature>
<dbReference type="PANTHER" id="PTHR43877">
    <property type="entry name" value="AMINOALKYLPHOSPHONATE N-ACETYLTRANSFERASE-RELATED-RELATED"/>
    <property type="match status" value="1"/>
</dbReference>
<dbReference type="Gene3D" id="3.40.630.30">
    <property type="match status" value="1"/>
</dbReference>
<dbReference type="Pfam" id="PF00583">
    <property type="entry name" value="Acetyltransf_1"/>
    <property type="match status" value="1"/>
</dbReference>